<dbReference type="EMBL" id="JAKKUT010000001">
    <property type="protein sequence ID" value="MDG2989516.1"/>
    <property type="molecule type" value="Genomic_DNA"/>
</dbReference>
<evidence type="ECO:0000259" key="6">
    <source>
        <dbReference type="Pfam" id="PF00590"/>
    </source>
</evidence>
<protein>
    <submittedName>
        <fullName evidence="7">Precorrin-6y C5,15-methyltransferase (Decarboxylating) subunit CbiE</fullName>
    </submittedName>
</protein>
<feature type="domain" description="Tetrapyrrole methylase" evidence="6">
    <location>
        <begin position="4"/>
        <end position="188"/>
    </location>
</feature>
<keyword evidence="8" id="KW-1185">Reference proteome</keyword>
<dbReference type="NCBIfam" id="TIGR02469">
    <property type="entry name" value="CbiT"/>
    <property type="match status" value="1"/>
</dbReference>
<reference evidence="7" key="1">
    <citation type="journal article" date="2022" name="Genome Biol. Evol.">
        <title>A New Gene Family Diagnostic for Intracellular Biomineralization of Amorphous Ca Carbonates by Cyanobacteria.</title>
        <authorList>
            <person name="Benzerara K."/>
            <person name="Duprat E."/>
            <person name="Bitard-Feildel T."/>
            <person name="Caumes G."/>
            <person name="Cassier-Chauvat C."/>
            <person name="Chauvat F."/>
            <person name="Dezi M."/>
            <person name="Diop S.I."/>
            <person name="Gaschignard G."/>
            <person name="Gorgen S."/>
            <person name="Gugger M."/>
            <person name="Lopez-Garcia P."/>
            <person name="Millet M."/>
            <person name="Skouri-Panet F."/>
            <person name="Moreira D."/>
            <person name="Callebaut I."/>
        </authorList>
    </citation>
    <scope>NUCLEOTIDE SEQUENCE</scope>
    <source>
        <strain evidence="7">G9</strain>
    </source>
</reference>
<keyword evidence="5" id="KW-0949">S-adenosyl-L-methionine</keyword>
<evidence type="ECO:0000256" key="4">
    <source>
        <dbReference type="ARBA" id="ARBA00022679"/>
    </source>
</evidence>
<dbReference type="Gene3D" id="3.40.50.150">
    <property type="entry name" value="Vaccinia Virus protein VP39"/>
    <property type="match status" value="1"/>
</dbReference>
<dbReference type="InterPro" id="IPR014008">
    <property type="entry name" value="Cbl_synth_MTase_CbiT"/>
</dbReference>
<evidence type="ECO:0000256" key="1">
    <source>
        <dbReference type="ARBA" id="ARBA00004953"/>
    </source>
</evidence>
<dbReference type="CDD" id="cd02440">
    <property type="entry name" value="AdoMet_MTases"/>
    <property type="match status" value="1"/>
</dbReference>
<proteinExistence type="predicted"/>
<evidence type="ECO:0000313" key="8">
    <source>
        <dbReference type="Proteomes" id="UP001154265"/>
    </source>
</evidence>
<name>A0ABT6EUG6_9SYNE</name>
<evidence type="ECO:0000256" key="2">
    <source>
        <dbReference type="ARBA" id="ARBA00022573"/>
    </source>
</evidence>
<dbReference type="PANTHER" id="PTHR43182:SF1">
    <property type="entry name" value="COBALT-PRECORRIN-7 C(5)-METHYLTRANSFERASE"/>
    <property type="match status" value="1"/>
</dbReference>
<reference evidence="7" key="2">
    <citation type="submission" date="2022-01" db="EMBL/GenBank/DDBJ databases">
        <authorList>
            <person name="Zivanovic Y."/>
            <person name="Moreira D."/>
            <person name="Lopez-Garcia P."/>
        </authorList>
    </citation>
    <scope>NUCLEOTIDE SEQUENCE</scope>
    <source>
        <strain evidence="7">G9</strain>
    </source>
</reference>
<gene>
    <name evidence="7" type="primary">cbiE</name>
    <name evidence="7" type="ORF">L3556_01010</name>
</gene>
<dbReference type="InterPro" id="IPR035996">
    <property type="entry name" value="4pyrrol_Methylase_sf"/>
</dbReference>
<keyword evidence="3" id="KW-0489">Methyltransferase</keyword>
<dbReference type="SUPFAM" id="SSF53790">
    <property type="entry name" value="Tetrapyrrole methylase"/>
    <property type="match status" value="1"/>
</dbReference>
<dbReference type="CDD" id="cd11644">
    <property type="entry name" value="Precorrin-6Y-MT"/>
    <property type="match status" value="1"/>
</dbReference>
<dbReference type="InterPro" id="IPR006365">
    <property type="entry name" value="Cbl_synth_CobL"/>
</dbReference>
<dbReference type="Gene3D" id="3.30.950.10">
    <property type="entry name" value="Methyltransferase, Cobalt-precorrin-4 Transmethylase, Domain 2"/>
    <property type="match status" value="1"/>
</dbReference>
<keyword evidence="2" id="KW-0169">Cobalamin biosynthesis</keyword>
<sequence>MTPIHVVGIGLDGLAGLGATIQDLIFRATLWVGSDRPLSYLPDRPIPRLGLGDISEIVDPVKDHIQSHPDPLVIIFASGDPLFFGLGRFLLEVFPRDWLTFHPHYSAAQLAFSRLKVPWQDAVVLSGHGRSLEPLIQTLQRGAEKIAIYTDAHQSLGEIARLYQSLGLPVTYQAWLCENLGGDKERLEMIDLRDSEPLQPLSPLNILILLRQPQVLDPANGQDPSLPLLGLGEQEFYGFPDRPGLMTKREVRVLILAELGLSADVAVVWDIGAGTGSVSIEIARLLPNAQVYAIEKTAMGEQLIRKNCDRHRIQTITAIRGTAPAVFAQLPAPDRVFLGGSGGYLDAILPEAWSRLCPGGVLVMAFTTLEHQGRVLDWCQGMNQQPQVLQINLGRSIPLGPYTRLEPLNPVSLIRVVKPMSRMGFSI</sequence>
<organism evidence="7 8">
    <name type="scientific">Candidatus Synechococcus calcipolaris G9</name>
    <dbReference type="NCBI Taxonomy" id="1497997"/>
    <lineage>
        <taxon>Bacteria</taxon>
        <taxon>Bacillati</taxon>
        <taxon>Cyanobacteriota</taxon>
        <taxon>Cyanophyceae</taxon>
        <taxon>Synechococcales</taxon>
        <taxon>Synechococcaceae</taxon>
        <taxon>Synechococcus</taxon>
    </lineage>
</organism>
<dbReference type="SUPFAM" id="SSF53335">
    <property type="entry name" value="S-adenosyl-L-methionine-dependent methyltransferases"/>
    <property type="match status" value="1"/>
</dbReference>
<comment type="caution">
    <text evidence="7">The sequence shown here is derived from an EMBL/GenBank/DDBJ whole genome shotgun (WGS) entry which is preliminary data.</text>
</comment>
<keyword evidence="4" id="KW-0808">Transferase</keyword>
<dbReference type="InterPro" id="IPR014777">
    <property type="entry name" value="4pyrrole_Mease_sub1"/>
</dbReference>
<evidence type="ECO:0000313" key="7">
    <source>
        <dbReference type="EMBL" id="MDG2989516.1"/>
    </source>
</evidence>
<dbReference type="RefSeq" id="WP_277865439.1">
    <property type="nucleotide sequence ID" value="NZ_JAKKUT010000001.1"/>
</dbReference>
<dbReference type="PIRSF" id="PIRSF036428">
    <property type="entry name" value="CobL"/>
    <property type="match status" value="1"/>
</dbReference>
<dbReference type="InterPro" id="IPR029063">
    <property type="entry name" value="SAM-dependent_MTases_sf"/>
</dbReference>
<dbReference type="Proteomes" id="UP001154265">
    <property type="component" value="Unassembled WGS sequence"/>
</dbReference>
<dbReference type="PANTHER" id="PTHR43182">
    <property type="entry name" value="COBALT-PRECORRIN-6B C(15)-METHYLTRANSFERASE (DECARBOXYLATING)"/>
    <property type="match status" value="1"/>
</dbReference>
<dbReference type="InterPro" id="IPR012818">
    <property type="entry name" value="CbiE"/>
</dbReference>
<dbReference type="InterPro" id="IPR050714">
    <property type="entry name" value="Cobalamin_biosynth_MTase"/>
</dbReference>
<accession>A0ABT6EUG6</accession>
<evidence type="ECO:0000256" key="5">
    <source>
        <dbReference type="ARBA" id="ARBA00022691"/>
    </source>
</evidence>
<dbReference type="InterPro" id="IPR014776">
    <property type="entry name" value="4pyrrole_Mease_sub2"/>
</dbReference>
<dbReference type="NCBIfam" id="TIGR02467">
    <property type="entry name" value="CbiE"/>
    <property type="match status" value="1"/>
</dbReference>
<comment type="pathway">
    <text evidence="1">Cofactor biosynthesis; adenosylcobalamin biosynthesis.</text>
</comment>
<dbReference type="Pfam" id="PF00590">
    <property type="entry name" value="TP_methylase"/>
    <property type="match status" value="1"/>
</dbReference>
<evidence type="ECO:0000256" key="3">
    <source>
        <dbReference type="ARBA" id="ARBA00022603"/>
    </source>
</evidence>
<dbReference type="InterPro" id="IPR000878">
    <property type="entry name" value="4pyrrol_Mease"/>
</dbReference>
<dbReference type="Gene3D" id="3.40.1010.10">
    <property type="entry name" value="Cobalt-precorrin-4 Transmethylase, Domain 1"/>
    <property type="match status" value="1"/>
</dbReference>